<evidence type="ECO:0000256" key="6">
    <source>
        <dbReference type="ARBA" id="ARBA00022845"/>
    </source>
</evidence>
<dbReference type="FunFam" id="2.40.30.10:FF:000020">
    <property type="entry name" value="Translation elongation factor EF-1"/>
    <property type="match status" value="1"/>
</dbReference>
<keyword evidence="8" id="KW-0342">GTP-binding</keyword>
<keyword evidence="15" id="KW-1185">Reference proteome</keyword>
<feature type="compositionally biased region" description="Low complexity" evidence="12">
    <location>
        <begin position="253"/>
        <end position="265"/>
    </location>
</feature>
<evidence type="ECO:0000256" key="7">
    <source>
        <dbReference type="ARBA" id="ARBA00022917"/>
    </source>
</evidence>
<dbReference type="SUPFAM" id="SSF50465">
    <property type="entry name" value="EF-Tu/eEF-1alpha/eIF2-gamma C-terminal domain"/>
    <property type="match status" value="1"/>
</dbReference>
<evidence type="ECO:0000256" key="11">
    <source>
        <dbReference type="ARBA" id="ARBA00074866"/>
    </source>
</evidence>
<dbReference type="InterPro" id="IPR015033">
    <property type="entry name" value="HBS1-like_N"/>
</dbReference>
<keyword evidence="3" id="KW-0963">Cytoplasm</keyword>
<dbReference type="GO" id="GO:0006417">
    <property type="term" value="P:regulation of translation"/>
    <property type="evidence" value="ECO:0007669"/>
    <property type="project" value="UniProtKB-KW"/>
</dbReference>
<evidence type="ECO:0000256" key="5">
    <source>
        <dbReference type="ARBA" id="ARBA00022801"/>
    </source>
</evidence>
<dbReference type="Proteomes" id="UP001214628">
    <property type="component" value="Chromosome 4"/>
</dbReference>
<protein>
    <recommendedName>
        <fullName evidence="11">Elongation factor 1 alpha-like protein</fullName>
    </recommendedName>
</protein>
<feature type="compositionally biased region" description="Low complexity" evidence="12">
    <location>
        <begin position="414"/>
        <end position="432"/>
    </location>
</feature>
<dbReference type="InterPro" id="IPR054696">
    <property type="entry name" value="GTP-eEF1A_C"/>
</dbReference>
<dbReference type="CDD" id="cd16267">
    <property type="entry name" value="HBS1-like_II"/>
    <property type="match status" value="1"/>
</dbReference>
<dbReference type="InterPro" id="IPR050100">
    <property type="entry name" value="TRAFAC_GTPase_members"/>
</dbReference>
<dbReference type="SUPFAM" id="SSF50447">
    <property type="entry name" value="Translation proteins"/>
    <property type="match status" value="1"/>
</dbReference>
<evidence type="ECO:0000256" key="10">
    <source>
        <dbReference type="ARBA" id="ARBA00063537"/>
    </source>
</evidence>
<feature type="compositionally biased region" description="Basic and acidic residues" evidence="12">
    <location>
        <begin position="286"/>
        <end position="295"/>
    </location>
</feature>
<feature type="region of interest" description="Disordered" evidence="12">
    <location>
        <begin position="373"/>
        <end position="462"/>
    </location>
</feature>
<evidence type="ECO:0000256" key="12">
    <source>
        <dbReference type="SAM" id="MobiDB-lite"/>
    </source>
</evidence>
<dbReference type="CDD" id="cd01883">
    <property type="entry name" value="EF1_alpha"/>
    <property type="match status" value="1"/>
</dbReference>
<organism evidence="14 15">
    <name type="scientific">Malassezia psittaci</name>
    <dbReference type="NCBI Taxonomy" id="1821823"/>
    <lineage>
        <taxon>Eukaryota</taxon>
        <taxon>Fungi</taxon>
        <taxon>Dikarya</taxon>
        <taxon>Basidiomycota</taxon>
        <taxon>Ustilaginomycotina</taxon>
        <taxon>Malasseziomycetes</taxon>
        <taxon>Malasseziales</taxon>
        <taxon>Malasseziaceae</taxon>
        <taxon>Malassezia</taxon>
    </lineage>
</organism>
<evidence type="ECO:0000256" key="8">
    <source>
        <dbReference type="ARBA" id="ARBA00023134"/>
    </source>
</evidence>
<keyword evidence="6" id="KW-0810">Translation regulation</keyword>
<dbReference type="GO" id="GO:0005525">
    <property type="term" value="F:GTP binding"/>
    <property type="evidence" value="ECO:0007669"/>
    <property type="project" value="UniProtKB-KW"/>
</dbReference>
<evidence type="ECO:0000259" key="13">
    <source>
        <dbReference type="PROSITE" id="PS51722"/>
    </source>
</evidence>
<feature type="region of interest" description="Disordered" evidence="12">
    <location>
        <begin position="86"/>
        <end position="324"/>
    </location>
</feature>
<comment type="similarity">
    <text evidence="2">Belongs to the TRAFAC class translation factor GTPase superfamily. Classic translation factor GTPase family. EF-Tu/EF-1A subfamily.</text>
</comment>
<accession>A0AAF0JF37</accession>
<sequence>MSRHRAVRNLDLDAELAQDEGDELDYLDEMSPEDQEAMDDALIQMQEELGPQQNSFSEREMREALYETYFEVGGAIALLVQEREKEEALAKKRAGMSLGEEEEAALRNDTSLAIRRRRGKVPRTDQMHQSGSKGVSSAPLSSDSAQEASAETPSSVSQRGPDEPEGNLIPTKPEFDSHQTASTSRTTPLTSDNPVSSPQPGKKLSKLQQKLQAAKAKQASLPTTPDRSRPSSSMAVDRTPQRPESIAGKPDQPTSSLHSSTTTPSQVSRGLLPADSSVESAAPLATDRRNGHRSEAPQSGLAPSGESITSLFPSLESRSEAKNASSFVRVLENPISVRPHTFQPEPVSDKEVEQLRKAFASLSPDEIVLQARQKERAKSANVAQRKPAPGPVQQLRGSIQKMDLQSNPGEKSTKTSGSQTAKTTSSQTSQTSRANSPAPKLSMSRQQARTEAKERDQRGQREIGLVVVGHVDSGKSTLMGRMLHEYGQMGDRDHEKNVRGSAKMGKGSFAYAWALDSSEEERARGVTIDVAQDTFRTSTTLFHLLDAPGHSDFVPNMISGAAQADAAILVIDAILGAFEAGFLPRGQTREHATLLRSLGVHQLVVAVNKLDAASYDQKRYEEILSILRPFLAQCGFDLDRHVQFVPVAAAVGWNVAHRDSELAPWYSGKTLAETLDALVMPPRMIDVPLRMPVTNVFRSTSAISSGLGVAGRIVTGLVQVGEVLRPLPGDESGLVRAIECENELVQWAAAGSNATLYFAHLEQNQVNVGSVLCPPDAPIPLVSEALVQLLVFQPTYPLVQGTALEVFFHSADLPGELTELVSLLDKSSGDVVKKKPRVLPQNSAATARIRLGDGKGYPIETFSKNKEMARLLFRMHGETVAAGIVLETS</sequence>
<dbReference type="EMBL" id="CP118378">
    <property type="protein sequence ID" value="WFD44338.1"/>
    <property type="molecule type" value="Genomic_DNA"/>
</dbReference>
<dbReference type="Gene3D" id="2.40.30.10">
    <property type="entry name" value="Translation factors"/>
    <property type="match status" value="2"/>
</dbReference>
<feature type="compositionally biased region" description="Low complexity" evidence="12">
    <location>
        <begin position="206"/>
        <end position="233"/>
    </location>
</feature>
<feature type="compositionally biased region" description="Polar residues" evidence="12">
    <location>
        <begin position="127"/>
        <end position="158"/>
    </location>
</feature>
<evidence type="ECO:0000313" key="15">
    <source>
        <dbReference type="Proteomes" id="UP001214628"/>
    </source>
</evidence>
<evidence type="ECO:0000256" key="2">
    <source>
        <dbReference type="ARBA" id="ARBA00007249"/>
    </source>
</evidence>
<keyword evidence="4" id="KW-0547">Nucleotide-binding</keyword>
<dbReference type="PRINTS" id="PR00315">
    <property type="entry name" value="ELONGATNFCT"/>
</dbReference>
<dbReference type="SUPFAM" id="SSF52540">
    <property type="entry name" value="P-loop containing nucleoside triphosphate hydrolases"/>
    <property type="match status" value="1"/>
</dbReference>
<dbReference type="AlphaFoldDB" id="A0AAF0JF37"/>
<keyword evidence="7" id="KW-0648">Protein biosynthesis</keyword>
<dbReference type="GO" id="GO:0003924">
    <property type="term" value="F:GTPase activity"/>
    <property type="evidence" value="ECO:0007669"/>
    <property type="project" value="InterPro"/>
</dbReference>
<evidence type="ECO:0000256" key="1">
    <source>
        <dbReference type="ARBA" id="ARBA00004496"/>
    </source>
</evidence>
<dbReference type="PROSITE" id="PS51722">
    <property type="entry name" value="G_TR_2"/>
    <property type="match status" value="1"/>
</dbReference>
<dbReference type="InterPro" id="IPR009000">
    <property type="entry name" value="Transl_B-barrel_sf"/>
</dbReference>
<dbReference type="Gene3D" id="3.40.50.300">
    <property type="entry name" value="P-loop containing nucleotide triphosphate hydrolases"/>
    <property type="match status" value="1"/>
</dbReference>
<evidence type="ECO:0000313" key="14">
    <source>
        <dbReference type="EMBL" id="WFD44338.1"/>
    </source>
</evidence>
<reference evidence="14" key="1">
    <citation type="submission" date="2023-02" db="EMBL/GenBank/DDBJ databases">
        <title>Mating type loci evolution in Malassezia.</title>
        <authorList>
            <person name="Coelho M.A."/>
        </authorList>
    </citation>
    <scope>NUCLEOTIDE SEQUENCE</scope>
    <source>
        <strain evidence="14">CBS 14136</strain>
    </source>
</reference>
<comment type="subcellular location">
    <subcellularLocation>
        <location evidence="1">Cytoplasm</location>
    </subcellularLocation>
</comment>
<dbReference type="Pfam" id="PF08938">
    <property type="entry name" value="HBS1_N"/>
    <property type="match status" value="1"/>
</dbReference>
<dbReference type="Pfam" id="PF22594">
    <property type="entry name" value="GTP-eEF1A_C"/>
    <property type="match status" value="1"/>
</dbReference>
<proteinExistence type="inferred from homology"/>
<keyword evidence="5" id="KW-0378">Hydrolase</keyword>
<dbReference type="CDD" id="cd04093">
    <property type="entry name" value="HBS1_C_III"/>
    <property type="match status" value="1"/>
</dbReference>
<gene>
    <name evidence="14" type="ORF">MPSI1_003005</name>
</gene>
<dbReference type="InterPro" id="IPR031157">
    <property type="entry name" value="G_TR_CS"/>
</dbReference>
<feature type="domain" description="Tr-type G" evidence="13">
    <location>
        <begin position="460"/>
        <end position="683"/>
    </location>
</feature>
<dbReference type="GO" id="GO:0005829">
    <property type="term" value="C:cytosol"/>
    <property type="evidence" value="ECO:0007669"/>
    <property type="project" value="GOC"/>
</dbReference>
<name>A0AAF0JF37_9BASI</name>
<feature type="compositionally biased region" description="Polar residues" evidence="12">
    <location>
        <begin position="178"/>
        <end position="199"/>
    </location>
</feature>
<evidence type="ECO:0000256" key="4">
    <source>
        <dbReference type="ARBA" id="ARBA00022741"/>
    </source>
</evidence>
<comment type="subunit">
    <text evidence="10">Component of the Dom34-Hbs1 complex, also named Pelota-HBS1L complex, composed of dom34 and hbs1.</text>
</comment>
<dbReference type="PROSITE" id="PS00301">
    <property type="entry name" value="G_TR_1"/>
    <property type="match status" value="1"/>
</dbReference>
<dbReference type="PANTHER" id="PTHR23115">
    <property type="entry name" value="TRANSLATION FACTOR"/>
    <property type="match status" value="1"/>
</dbReference>
<dbReference type="GO" id="GO:1990533">
    <property type="term" value="C:Dom34-Hbs1 complex"/>
    <property type="evidence" value="ECO:0007669"/>
    <property type="project" value="UniProtKB-ARBA"/>
</dbReference>
<evidence type="ECO:0000256" key="9">
    <source>
        <dbReference type="ARBA" id="ARBA00049117"/>
    </source>
</evidence>
<comment type="catalytic activity">
    <reaction evidence="9">
        <text>GTP + H2O = GDP + phosphate + H(+)</text>
        <dbReference type="Rhea" id="RHEA:19669"/>
        <dbReference type="ChEBI" id="CHEBI:15377"/>
        <dbReference type="ChEBI" id="CHEBI:15378"/>
        <dbReference type="ChEBI" id="CHEBI:37565"/>
        <dbReference type="ChEBI" id="CHEBI:43474"/>
        <dbReference type="ChEBI" id="CHEBI:58189"/>
    </reaction>
    <physiologicalReaction direction="left-to-right" evidence="9">
        <dbReference type="Rhea" id="RHEA:19670"/>
    </physiologicalReaction>
</comment>
<dbReference type="InterPro" id="IPR009001">
    <property type="entry name" value="Transl_elong_EF1A/Init_IF2_C"/>
</dbReference>
<dbReference type="InterPro" id="IPR027417">
    <property type="entry name" value="P-loop_NTPase"/>
</dbReference>
<feature type="compositionally biased region" description="Basic and acidic residues" evidence="12">
    <location>
        <begin position="448"/>
        <end position="461"/>
    </location>
</feature>
<evidence type="ECO:0000256" key="3">
    <source>
        <dbReference type="ARBA" id="ARBA00022490"/>
    </source>
</evidence>
<dbReference type="GO" id="GO:0002184">
    <property type="term" value="P:cytoplasmic translational termination"/>
    <property type="evidence" value="ECO:0007669"/>
    <property type="project" value="UniProtKB-ARBA"/>
</dbReference>
<dbReference type="Pfam" id="PF00009">
    <property type="entry name" value="GTP_EFTU"/>
    <property type="match status" value="1"/>
</dbReference>
<dbReference type="FunFam" id="3.40.50.300:FF:000204">
    <property type="entry name" value="Translation elongation factor Tu"/>
    <property type="match status" value="1"/>
</dbReference>
<dbReference type="InterPro" id="IPR000795">
    <property type="entry name" value="T_Tr_GTP-bd_dom"/>
</dbReference>